<organism evidence="1 2">
    <name type="scientific">Rhizobium pisi</name>
    <dbReference type="NCBI Taxonomy" id="574561"/>
    <lineage>
        <taxon>Bacteria</taxon>
        <taxon>Pseudomonadati</taxon>
        <taxon>Pseudomonadota</taxon>
        <taxon>Alphaproteobacteria</taxon>
        <taxon>Hyphomicrobiales</taxon>
        <taxon>Rhizobiaceae</taxon>
        <taxon>Rhizobium/Agrobacterium group</taxon>
        <taxon>Rhizobium</taxon>
    </lineage>
</organism>
<sequence length="41" mass="4630">MFSVNDGHLAALTSFRQRLKLEQLNQFGGRHYPVLSGAIWA</sequence>
<comment type="caution">
    <text evidence="1">The sequence shown here is derived from an EMBL/GenBank/DDBJ whole genome shotgun (WGS) entry which is preliminary data.</text>
</comment>
<dbReference type="RefSeq" id="WP_281039982.1">
    <property type="nucleotide sequence ID" value="NZ_JACHXH010000010.1"/>
</dbReference>
<reference evidence="1 2" key="1">
    <citation type="submission" date="2020-08" db="EMBL/GenBank/DDBJ databases">
        <title>Genomic Encyclopedia of Type Strains, Phase III (KMG-III): the genomes of soil and plant-associated and newly described type strains.</title>
        <authorList>
            <person name="Whitman W."/>
        </authorList>
    </citation>
    <scope>NUCLEOTIDE SEQUENCE [LARGE SCALE GENOMIC DNA]</scope>
    <source>
        <strain evidence="1 2">CECT 4113</strain>
    </source>
</reference>
<accession>A0A7W5BM14</accession>
<evidence type="ECO:0000313" key="2">
    <source>
        <dbReference type="Proteomes" id="UP000518315"/>
    </source>
</evidence>
<protein>
    <submittedName>
        <fullName evidence="1">Uncharacterized protein</fullName>
    </submittedName>
</protein>
<keyword evidence="2" id="KW-1185">Reference proteome</keyword>
<dbReference type="EMBL" id="JACHXH010000010">
    <property type="protein sequence ID" value="MBB3135401.1"/>
    <property type="molecule type" value="Genomic_DNA"/>
</dbReference>
<name>A0A7W5BM14_9HYPH</name>
<dbReference type="AlphaFoldDB" id="A0A7W5BM14"/>
<proteinExistence type="predicted"/>
<dbReference type="Proteomes" id="UP000518315">
    <property type="component" value="Unassembled WGS sequence"/>
</dbReference>
<evidence type="ECO:0000313" key="1">
    <source>
        <dbReference type="EMBL" id="MBB3135401.1"/>
    </source>
</evidence>
<gene>
    <name evidence="1" type="ORF">FHS26_003146</name>
</gene>